<sequence>MIRSLAGYAVTAATLVTGGGLALVAAQAPAYAGGFSTVYSCDVPMLGSTTVVLDGWLSSPGQTAVTRPTGVRLHLSRLAVNAPVPIGSWSASAWINVGGAENTAFRVAGAGGYVPVGQPIRGDLTGDWTPAVGGTDTLSVGRLKITTNSPAIGTVTARCVPNDRPTAETLAVLPSYHPGWSGPIVPPYAGWARPVAPYRPSWRGPLA</sequence>
<proteinExistence type="predicted"/>
<dbReference type="EMBL" id="BAABHF010000019">
    <property type="protein sequence ID" value="GAA4493393.1"/>
    <property type="molecule type" value="Genomic_DNA"/>
</dbReference>
<dbReference type="RefSeq" id="WP_345463621.1">
    <property type="nucleotide sequence ID" value="NZ_BAABHF010000019.1"/>
</dbReference>
<organism evidence="2 3">
    <name type="scientific">Actinoallomurus oryzae</name>
    <dbReference type="NCBI Taxonomy" id="502180"/>
    <lineage>
        <taxon>Bacteria</taxon>
        <taxon>Bacillati</taxon>
        <taxon>Actinomycetota</taxon>
        <taxon>Actinomycetes</taxon>
        <taxon>Streptosporangiales</taxon>
        <taxon>Thermomonosporaceae</taxon>
        <taxon>Actinoallomurus</taxon>
    </lineage>
</organism>
<accession>A0ABP8PYN9</accession>
<comment type="caution">
    <text evidence="2">The sequence shown here is derived from an EMBL/GenBank/DDBJ whole genome shotgun (WGS) entry which is preliminary data.</text>
</comment>
<gene>
    <name evidence="2" type="ORF">GCM10023191_030770</name>
</gene>
<evidence type="ECO:0000313" key="3">
    <source>
        <dbReference type="Proteomes" id="UP001500503"/>
    </source>
</evidence>
<evidence type="ECO:0000313" key="2">
    <source>
        <dbReference type="EMBL" id="GAA4493393.1"/>
    </source>
</evidence>
<keyword evidence="3" id="KW-1185">Reference proteome</keyword>
<dbReference type="Proteomes" id="UP001500503">
    <property type="component" value="Unassembled WGS sequence"/>
</dbReference>
<feature type="signal peptide" evidence="1">
    <location>
        <begin position="1"/>
        <end position="32"/>
    </location>
</feature>
<keyword evidence="1" id="KW-0732">Signal</keyword>
<protein>
    <submittedName>
        <fullName evidence="2">Uncharacterized protein</fullName>
    </submittedName>
</protein>
<name>A0ABP8PYN9_9ACTN</name>
<feature type="chain" id="PRO_5046100025" evidence="1">
    <location>
        <begin position="33"/>
        <end position="207"/>
    </location>
</feature>
<evidence type="ECO:0000256" key="1">
    <source>
        <dbReference type="SAM" id="SignalP"/>
    </source>
</evidence>
<reference evidence="3" key="1">
    <citation type="journal article" date="2019" name="Int. J. Syst. Evol. Microbiol.">
        <title>The Global Catalogue of Microorganisms (GCM) 10K type strain sequencing project: providing services to taxonomists for standard genome sequencing and annotation.</title>
        <authorList>
            <consortium name="The Broad Institute Genomics Platform"/>
            <consortium name="The Broad Institute Genome Sequencing Center for Infectious Disease"/>
            <person name="Wu L."/>
            <person name="Ma J."/>
        </authorList>
    </citation>
    <scope>NUCLEOTIDE SEQUENCE [LARGE SCALE GENOMIC DNA]</scope>
    <source>
        <strain evidence="3">JCM 17933</strain>
    </source>
</reference>